<dbReference type="EMBL" id="MFJF01000005">
    <property type="protein sequence ID" value="OGG08220.1"/>
    <property type="molecule type" value="Genomic_DNA"/>
</dbReference>
<sequence length="112" mass="12268">MLACRSDLKINAITTVFGNSIVENSTRNALAILDLVGKRIPVYEGMDKPISGQAVNAKSHGDNGLGGFEKTTMLKKENKSANDCLSEMLAKSKKQISLNNLYRTVFKIFAIF</sequence>
<dbReference type="PANTHER" id="PTHR46190">
    <property type="entry name" value="SI:CH211-201H21.5-RELATED"/>
    <property type="match status" value="1"/>
</dbReference>
<dbReference type="Gene3D" id="3.90.245.10">
    <property type="entry name" value="Ribonucleoside hydrolase-like"/>
    <property type="match status" value="1"/>
</dbReference>
<evidence type="ECO:0000313" key="3">
    <source>
        <dbReference type="Proteomes" id="UP000177354"/>
    </source>
</evidence>
<dbReference type="PANTHER" id="PTHR46190:SF1">
    <property type="entry name" value="SI:CH211-201H21.5"/>
    <property type="match status" value="1"/>
</dbReference>
<evidence type="ECO:0000259" key="1">
    <source>
        <dbReference type="Pfam" id="PF01156"/>
    </source>
</evidence>
<dbReference type="InterPro" id="IPR001910">
    <property type="entry name" value="Inosine/uridine_hydrolase_dom"/>
</dbReference>
<dbReference type="InterPro" id="IPR036452">
    <property type="entry name" value="Ribo_hydro-like"/>
</dbReference>
<feature type="domain" description="Inosine/uridine-preferring nucleoside hydrolase" evidence="1">
    <location>
        <begin position="1"/>
        <end position="98"/>
    </location>
</feature>
<evidence type="ECO:0000313" key="2">
    <source>
        <dbReference type="EMBL" id="OGG08220.1"/>
    </source>
</evidence>
<reference evidence="2 3" key="1">
    <citation type="journal article" date="2016" name="Nat. Commun.">
        <title>Thousands of microbial genomes shed light on interconnected biogeochemical processes in an aquifer system.</title>
        <authorList>
            <person name="Anantharaman K."/>
            <person name="Brown C.T."/>
            <person name="Hug L.A."/>
            <person name="Sharon I."/>
            <person name="Castelle C.J."/>
            <person name="Probst A.J."/>
            <person name="Thomas B.C."/>
            <person name="Singh A."/>
            <person name="Wilkins M.J."/>
            <person name="Karaoz U."/>
            <person name="Brodie E.L."/>
            <person name="Williams K.H."/>
            <person name="Hubbard S.S."/>
            <person name="Banfield J.F."/>
        </authorList>
    </citation>
    <scope>NUCLEOTIDE SEQUENCE [LARGE SCALE GENOMIC DNA]</scope>
</reference>
<gene>
    <name evidence="2" type="ORF">A2777_02440</name>
</gene>
<organism evidence="2 3">
    <name type="scientific">Candidatus Gottesmanbacteria bacterium RIFCSPHIGHO2_01_FULL_40_15</name>
    <dbReference type="NCBI Taxonomy" id="1798376"/>
    <lineage>
        <taxon>Bacteria</taxon>
        <taxon>Candidatus Gottesmaniibacteriota</taxon>
    </lineage>
</organism>
<dbReference type="GO" id="GO:0016799">
    <property type="term" value="F:hydrolase activity, hydrolyzing N-glycosyl compounds"/>
    <property type="evidence" value="ECO:0007669"/>
    <property type="project" value="InterPro"/>
</dbReference>
<name>A0A1F5Z710_9BACT</name>
<proteinExistence type="predicted"/>
<dbReference type="SUPFAM" id="SSF53590">
    <property type="entry name" value="Nucleoside hydrolase"/>
    <property type="match status" value="1"/>
</dbReference>
<dbReference type="InterPro" id="IPR052775">
    <property type="entry name" value="IUN_hydrolase"/>
</dbReference>
<dbReference type="AlphaFoldDB" id="A0A1F5Z710"/>
<dbReference type="Proteomes" id="UP000177354">
    <property type="component" value="Unassembled WGS sequence"/>
</dbReference>
<comment type="caution">
    <text evidence="2">The sequence shown here is derived from an EMBL/GenBank/DDBJ whole genome shotgun (WGS) entry which is preliminary data.</text>
</comment>
<dbReference type="Pfam" id="PF01156">
    <property type="entry name" value="IU_nuc_hydro"/>
    <property type="match status" value="1"/>
</dbReference>
<protein>
    <recommendedName>
        <fullName evidence="1">Inosine/uridine-preferring nucleoside hydrolase domain-containing protein</fullName>
    </recommendedName>
</protein>
<accession>A0A1F5Z710</accession>